<name>A0A0H5SJN9_HERHM</name>
<dbReference type="EMBL" id="CVTD020000028">
    <property type="protein sequence ID" value="CRZ35719.1"/>
    <property type="molecule type" value="Genomic_DNA"/>
</dbReference>
<feature type="transmembrane region" description="Helical" evidence="1">
    <location>
        <begin position="148"/>
        <end position="174"/>
    </location>
</feature>
<dbReference type="OrthoDB" id="9815422at2"/>
<dbReference type="RefSeq" id="WP_103203796.1">
    <property type="nucleotide sequence ID" value="NZ_CVTD020000028.1"/>
</dbReference>
<accession>A0A0H5SJN9</accession>
<dbReference type="Proteomes" id="UP000236497">
    <property type="component" value="Unassembled WGS sequence"/>
</dbReference>
<dbReference type="AlphaFoldDB" id="A0A0H5SJN9"/>
<keyword evidence="3" id="KW-1185">Reference proteome</keyword>
<dbReference type="InterPro" id="IPR024529">
    <property type="entry name" value="ECF_trnsprt_substrate-spec"/>
</dbReference>
<proteinExistence type="predicted"/>
<gene>
    <name evidence="2" type="ORF">HHT355_2536</name>
</gene>
<feature type="transmembrane region" description="Helical" evidence="1">
    <location>
        <begin position="81"/>
        <end position="102"/>
    </location>
</feature>
<dbReference type="GO" id="GO:0022857">
    <property type="term" value="F:transmembrane transporter activity"/>
    <property type="evidence" value="ECO:0007669"/>
    <property type="project" value="InterPro"/>
</dbReference>
<dbReference type="Gene3D" id="1.10.1760.20">
    <property type="match status" value="1"/>
</dbReference>
<evidence type="ECO:0000313" key="2">
    <source>
        <dbReference type="EMBL" id="CRZ35719.1"/>
    </source>
</evidence>
<feature type="transmembrane region" description="Helical" evidence="1">
    <location>
        <begin position="6"/>
        <end position="24"/>
    </location>
</feature>
<sequence length="183" mass="19970">MNNKESNVYKLTVGGLLIAIGIILPRLFHMFGTPNLGRMFLPMHLSVFIAGIYLGSLYGLVIGFITPLINSLFGMPVFPQNIIMAFELAAYGFFAGLMIYLLKNQKTARPVKVYISLITSMIAGRIVNALVLLVMAKFLGMSVPAPMSVISATVFGIPGIIIQLILVPAIVFVLSSLKEKHNR</sequence>
<evidence type="ECO:0000313" key="3">
    <source>
        <dbReference type="Proteomes" id="UP000236497"/>
    </source>
</evidence>
<keyword evidence="1" id="KW-0472">Membrane</keyword>
<keyword evidence="1" id="KW-0812">Transmembrane</keyword>
<evidence type="ECO:0000256" key="1">
    <source>
        <dbReference type="SAM" id="Phobius"/>
    </source>
</evidence>
<reference evidence="2 3" key="1">
    <citation type="submission" date="2015-06" db="EMBL/GenBank/DDBJ databases">
        <authorList>
            <person name="Wibberg Daniel"/>
        </authorList>
    </citation>
    <scope>NUCLEOTIDE SEQUENCE [LARGE SCALE GENOMIC DNA]</scope>
    <source>
        <strain evidence="2 3">T3/55T</strain>
    </source>
</reference>
<dbReference type="Pfam" id="PF12822">
    <property type="entry name" value="ECF_trnsprt"/>
    <property type="match status" value="1"/>
</dbReference>
<keyword evidence="1" id="KW-1133">Transmembrane helix</keyword>
<organism evidence="2 3">
    <name type="scientific">Herbinix hemicellulosilytica</name>
    <dbReference type="NCBI Taxonomy" id="1564487"/>
    <lineage>
        <taxon>Bacteria</taxon>
        <taxon>Bacillati</taxon>
        <taxon>Bacillota</taxon>
        <taxon>Clostridia</taxon>
        <taxon>Lachnospirales</taxon>
        <taxon>Lachnospiraceae</taxon>
        <taxon>Herbinix</taxon>
    </lineage>
</organism>
<protein>
    <submittedName>
        <fullName evidence="2">Putative membrane protein</fullName>
    </submittedName>
</protein>
<feature type="transmembrane region" description="Helical" evidence="1">
    <location>
        <begin position="114"/>
        <end position="136"/>
    </location>
</feature>
<feature type="transmembrane region" description="Helical" evidence="1">
    <location>
        <begin position="45"/>
        <end position="69"/>
    </location>
</feature>